<dbReference type="Gene3D" id="3.30.160.60">
    <property type="entry name" value="Classic Zinc Finger"/>
    <property type="match status" value="1"/>
</dbReference>
<feature type="region of interest" description="Disordered" evidence="2">
    <location>
        <begin position="246"/>
        <end position="361"/>
    </location>
</feature>
<keyword evidence="5" id="KW-1185">Reference proteome</keyword>
<protein>
    <recommendedName>
        <fullName evidence="3">C2H2-type domain-containing protein</fullName>
    </recommendedName>
</protein>
<gene>
    <name evidence="4" type="ORF">GMDG_02129</name>
</gene>
<feature type="compositionally biased region" description="Polar residues" evidence="2">
    <location>
        <begin position="155"/>
        <end position="164"/>
    </location>
</feature>
<feature type="compositionally biased region" description="Basic and acidic residues" evidence="2">
    <location>
        <begin position="246"/>
        <end position="265"/>
    </location>
</feature>
<evidence type="ECO:0000259" key="3">
    <source>
        <dbReference type="PROSITE" id="PS50157"/>
    </source>
</evidence>
<dbReference type="PROSITE" id="PS50157">
    <property type="entry name" value="ZINC_FINGER_C2H2_2"/>
    <property type="match status" value="1"/>
</dbReference>
<dbReference type="InterPro" id="IPR039327">
    <property type="entry name" value="CON7-like"/>
</dbReference>
<reference evidence="5" key="1">
    <citation type="submission" date="2010-09" db="EMBL/GenBank/DDBJ databases">
        <title>The genome sequence of Geomyces destructans 20631-21.</title>
        <authorList>
            <consortium name="The Broad Institute Genome Sequencing Platform"/>
            <person name="Cuomo C.A."/>
            <person name="Blehert D.S."/>
            <person name="Lorch J.M."/>
            <person name="Young S.K."/>
            <person name="Zeng Q."/>
            <person name="Gargeya S."/>
            <person name="Fitzgerald M."/>
            <person name="Haas B."/>
            <person name="Abouelleil A."/>
            <person name="Alvarado L."/>
            <person name="Arachchi H.M."/>
            <person name="Berlin A."/>
            <person name="Brown A."/>
            <person name="Chapman S.B."/>
            <person name="Chen Z."/>
            <person name="Dunbar C."/>
            <person name="Freedman E."/>
            <person name="Gearin G."/>
            <person name="Gellesch M."/>
            <person name="Goldberg J."/>
            <person name="Griggs A."/>
            <person name="Gujja S."/>
            <person name="Heiman D."/>
            <person name="Howarth C."/>
            <person name="Larson L."/>
            <person name="Lui A."/>
            <person name="MacDonald P.J.P."/>
            <person name="Montmayeur A."/>
            <person name="Murphy C."/>
            <person name="Neiman D."/>
            <person name="Pearson M."/>
            <person name="Priest M."/>
            <person name="Roberts A."/>
            <person name="Saif S."/>
            <person name="Shea T."/>
            <person name="Shenoy N."/>
            <person name="Sisk P."/>
            <person name="Stolte C."/>
            <person name="Sykes S."/>
            <person name="Wortman J."/>
            <person name="Nusbaum C."/>
            <person name="Birren B."/>
        </authorList>
    </citation>
    <scope>NUCLEOTIDE SEQUENCE [LARGE SCALE GENOMIC DNA]</scope>
    <source>
        <strain evidence="5">ATCC MYA-4855 / 20631-21</strain>
    </source>
</reference>
<dbReference type="PANTHER" id="PTHR36167:SF3">
    <property type="entry name" value="C2H2 FINGER DOMAIN TRANSCRIPTION FACTOR (EUROFUNG)-RELATED"/>
    <property type="match status" value="1"/>
</dbReference>
<feature type="region of interest" description="Disordered" evidence="2">
    <location>
        <begin position="1"/>
        <end position="195"/>
    </location>
</feature>
<dbReference type="GO" id="GO:0006355">
    <property type="term" value="P:regulation of DNA-templated transcription"/>
    <property type="evidence" value="ECO:0007669"/>
    <property type="project" value="InterPro"/>
</dbReference>
<dbReference type="GO" id="GO:0008270">
    <property type="term" value="F:zinc ion binding"/>
    <property type="evidence" value="ECO:0007669"/>
    <property type="project" value="UniProtKB-KW"/>
</dbReference>
<feature type="compositionally biased region" description="Polar residues" evidence="2">
    <location>
        <begin position="319"/>
        <end position="331"/>
    </location>
</feature>
<feature type="compositionally biased region" description="Polar residues" evidence="2">
    <location>
        <begin position="8"/>
        <end position="39"/>
    </location>
</feature>
<dbReference type="Proteomes" id="UP000011064">
    <property type="component" value="Unassembled WGS sequence"/>
</dbReference>
<name>L8FZW4_PSED2</name>
<evidence type="ECO:0000313" key="5">
    <source>
        <dbReference type="Proteomes" id="UP000011064"/>
    </source>
</evidence>
<keyword evidence="1" id="KW-0862">Zinc</keyword>
<feature type="compositionally biased region" description="Low complexity" evidence="2">
    <location>
        <begin position="80"/>
        <end position="92"/>
    </location>
</feature>
<dbReference type="PROSITE" id="PS00028">
    <property type="entry name" value="ZINC_FINGER_C2H2_1"/>
    <property type="match status" value="1"/>
</dbReference>
<evidence type="ECO:0000313" key="4">
    <source>
        <dbReference type="EMBL" id="ELR06412.1"/>
    </source>
</evidence>
<sequence length="361" mass="39610">MERGASEFSRSGLNTPYTPTFNDASVDSPAEHQSTTSYPAQEVRPVNYSASATPTSEYSVNPSSARSSSFPEYIQRQYYPSSSHSGSSGDPSIAASSPTYPPHGSPYSAYPPQQEMSHGYPQHPGGPMYAQQPRPDWAGYGQHPQHGMPAPYPSSGVSAPNSAAPSGPRPGQHPLSQVYSFVPIPGAQQHKRPRRRYEEIERMYKCGWNGCEKAYGTLNHLNAHVTMQSHGQKRTPEEFKEIRKEWKARKKEEDAQRKAEDDRARAAQVPNPADGQNPNDSNQPPPGYQQPGRAQVQLPPIGYQPGAQVPGQYQAPSGGVQQLQEYSNSHMYSGYPASPYGAPSQMYSQHNGAPAPKYEQH</sequence>
<dbReference type="EMBL" id="GL573196">
    <property type="protein sequence ID" value="ELR06412.1"/>
    <property type="molecule type" value="Genomic_DNA"/>
</dbReference>
<keyword evidence="1" id="KW-0863">Zinc-finger</keyword>
<feature type="domain" description="C2H2-type" evidence="3">
    <location>
        <begin position="204"/>
        <end position="235"/>
    </location>
</feature>
<evidence type="ECO:0000256" key="1">
    <source>
        <dbReference type="PROSITE-ProRule" id="PRU00042"/>
    </source>
</evidence>
<accession>L8FZW4</accession>
<dbReference type="InterPro" id="IPR013087">
    <property type="entry name" value="Znf_C2H2_type"/>
</dbReference>
<organism evidence="4 5">
    <name type="scientific">Pseudogymnoascus destructans (strain ATCC MYA-4855 / 20631-21)</name>
    <name type="common">Bat white-nose syndrome fungus</name>
    <name type="synonym">Geomyces destructans</name>
    <dbReference type="NCBI Taxonomy" id="658429"/>
    <lineage>
        <taxon>Eukaryota</taxon>
        <taxon>Fungi</taxon>
        <taxon>Dikarya</taxon>
        <taxon>Ascomycota</taxon>
        <taxon>Pezizomycotina</taxon>
        <taxon>Leotiomycetes</taxon>
        <taxon>Thelebolales</taxon>
        <taxon>Thelebolaceae</taxon>
        <taxon>Pseudogymnoascus</taxon>
    </lineage>
</organism>
<feature type="compositionally biased region" description="Polar residues" evidence="2">
    <location>
        <begin position="48"/>
        <end position="70"/>
    </location>
</feature>
<dbReference type="VEuPathDB" id="FungiDB:GMDG_02129"/>
<proteinExistence type="predicted"/>
<dbReference type="AlphaFoldDB" id="L8FZW4"/>
<dbReference type="PANTHER" id="PTHR36167">
    <property type="entry name" value="C2H2 FINGER DOMAIN TRANSCRIPTION FACTOR (EUROFUNG)-RELATED"/>
    <property type="match status" value="1"/>
</dbReference>
<evidence type="ECO:0000256" key="2">
    <source>
        <dbReference type="SAM" id="MobiDB-lite"/>
    </source>
</evidence>
<keyword evidence="1" id="KW-0479">Metal-binding</keyword>